<dbReference type="InterPro" id="IPR025845">
    <property type="entry name" value="Thg1_C_dom"/>
</dbReference>
<accession>A0A8R7TUI0</accession>
<dbReference type="Gramene" id="TuG1812G0300001869.01.T01">
    <property type="protein sequence ID" value="TuG1812G0300001869.01.T01"/>
    <property type="gene ID" value="TuG1812G0300001869.01"/>
</dbReference>
<dbReference type="InterPro" id="IPR007537">
    <property type="entry name" value="tRNAHis_GuaTrfase_Thg1"/>
</dbReference>
<reference evidence="2" key="2">
    <citation type="submission" date="2018-03" db="EMBL/GenBank/DDBJ databases">
        <title>The Triticum urartu genome reveals the dynamic nature of wheat genome evolution.</title>
        <authorList>
            <person name="Ling H."/>
            <person name="Ma B."/>
            <person name="Shi X."/>
            <person name="Liu H."/>
            <person name="Dong L."/>
            <person name="Sun H."/>
            <person name="Cao Y."/>
            <person name="Gao Q."/>
            <person name="Zheng S."/>
            <person name="Li Y."/>
            <person name="Yu Y."/>
            <person name="Du H."/>
            <person name="Qi M."/>
            <person name="Li Y."/>
            <person name="Yu H."/>
            <person name="Cui Y."/>
            <person name="Wang N."/>
            <person name="Chen C."/>
            <person name="Wu H."/>
            <person name="Zhao Y."/>
            <person name="Zhang J."/>
            <person name="Li Y."/>
            <person name="Zhou W."/>
            <person name="Zhang B."/>
            <person name="Hu W."/>
            <person name="Eijk M."/>
            <person name="Tang J."/>
            <person name="Witsenboer H."/>
            <person name="Zhao S."/>
            <person name="Li Z."/>
            <person name="Zhang A."/>
            <person name="Wang D."/>
            <person name="Liang C."/>
        </authorList>
    </citation>
    <scope>NUCLEOTIDE SEQUENCE [LARGE SCALE GENOMIC DNA]</scope>
    <source>
        <strain evidence="2">cv. G1812</strain>
    </source>
</reference>
<evidence type="ECO:0000313" key="2">
    <source>
        <dbReference type="EnsemblPlants" id="TuG1812G0300001869.01.T01"/>
    </source>
</evidence>
<reference evidence="2" key="3">
    <citation type="submission" date="2022-06" db="UniProtKB">
        <authorList>
            <consortium name="EnsemblPlants"/>
        </authorList>
    </citation>
    <scope>IDENTIFICATION</scope>
</reference>
<keyword evidence="3" id="KW-1185">Reference proteome</keyword>
<dbReference type="Gene3D" id="3.30.70.3000">
    <property type="match status" value="1"/>
</dbReference>
<dbReference type="GO" id="GO:0000287">
    <property type="term" value="F:magnesium ion binding"/>
    <property type="evidence" value="ECO:0007669"/>
    <property type="project" value="InterPro"/>
</dbReference>
<reference evidence="3" key="1">
    <citation type="journal article" date="2013" name="Nature">
        <title>Draft genome of the wheat A-genome progenitor Triticum urartu.</title>
        <authorList>
            <person name="Ling H.Q."/>
            <person name="Zhao S."/>
            <person name="Liu D."/>
            <person name="Wang J."/>
            <person name="Sun H."/>
            <person name="Zhang C."/>
            <person name="Fan H."/>
            <person name="Li D."/>
            <person name="Dong L."/>
            <person name="Tao Y."/>
            <person name="Gao C."/>
            <person name="Wu H."/>
            <person name="Li Y."/>
            <person name="Cui Y."/>
            <person name="Guo X."/>
            <person name="Zheng S."/>
            <person name="Wang B."/>
            <person name="Yu K."/>
            <person name="Liang Q."/>
            <person name="Yang W."/>
            <person name="Lou X."/>
            <person name="Chen J."/>
            <person name="Feng M."/>
            <person name="Jian J."/>
            <person name="Zhang X."/>
            <person name="Luo G."/>
            <person name="Jiang Y."/>
            <person name="Liu J."/>
            <person name="Wang Z."/>
            <person name="Sha Y."/>
            <person name="Zhang B."/>
            <person name="Wu H."/>
            <person name="Tang D."/>
            <person name="Shen Q."/>
            <person name="Xue P."/>
            <person name="Zou S."/>
            <person name="Wang X."/>
            <person name="Liu X."/>
            <person name="Wang F."/>
            <person name="Yang Y."/>
            <person name="An X."/>
            <person name="Dong Z."/>
            <person name="Zhang K."/>
            <person name="Zhang X."/>
            <person name="Luo M.C."/>
            <person name="Dvorak J."/>
            <person name="Tong Y."/>
            <person name="Wang J."/>
            <person name="Yang H."/>
            <person name="Li Z."/>
            <person name="Wang D."/>
            <person name="Zhang A."/>
            <person name="Wang J."/>
        </authorList>
    </citation>
    <scope>NUCLEOTIDE SEQUENCE</scope>
    <source>
        <strain evidence="3">cv. G1812</strain>
    </source>
</reference>
<dbReference type="AlphaFoldDB" id="A0A8R7TUI0"/>
<evidence type="ECO:0000259" key="1">
    <source>
        <dbReference type="Pfam" id="PF14413"/>
    </source>
</evidence>
<dbReference type="PANTHER" id="PTHR12729:SF6">
    <property type="entry name" value="TRNA(HIS) GUANYLYLTRANSFERASE-RELATED"/>
    <property type="match status" value="1"/>
</dbReference>
<sequence length="53" mass="6228">MLVKSGKGEGEAHEILKGTLSKYKNELLFQRFQMNYNNEPKMFQKGLCTYQQK</sequence>
<dbReference type="Pfam" id="PF14413">
    <property type="entry name" value="Thg1C"/>
    <property type="match status" value="1"/>
</dbReference>
<dbReference type="Proteomes" id="UP000015106">
    <property type="component" value="Chromosome 3"/>
</dbReference>
<organism evidence="2 3">
    <name type="scientific">Triticum urartu</name>
    <name type="common">Red wild einkorn</name>
    <name type="synonym">Crithodium urartu</name>
    <dbReference type="NCBI Taxonomy" id="4572"/>
    <lineage>
        <taxon>Eukaryota</taxon>
        <taxon>Viridiplantae</taxon>
        <taxon>Streptophyta</taxon>
        <taxon>Embryophyta</taxon>
        <taxon>Tracheophyta</taxon>
        <taxon>Spermatophyta</taxon>
        <taxon>Magnoliopsida</taxon>
        <taxon>Liliopsida</taxon>
        <taxon>Poales</taxon>
        <taxon>Poaceae</taxon>
        <taxon>BOP clade</taxon>
        <taxon>Pooideae</taxon>
        <taxon>Triticodae</taxon>
        <taxon>Triticeae</taxon>
        <taxon>Triticinae</taxon>
        <taxon>Triticum</taxon>
    </lineage>
</organism>
<proteinExistence type="predicted"/>
<dbReference type="GO" id="GO:0008193">
    <property type="term" value="F:tRNA guanylyltransferase activity"/>
    <property type="evidence" value="ECO:0007669"/>
    <property type="project" value="InterPro"/>
</dbReference>
<dbReference type="InterPro" id="IPR038469">
    <property type="entry name" value="tRNAHis_GuaTrfase_Thg1_sf"/>
</dbReference>
<dbReference type="PANTHER" id="PTHR12729">
    <property type="entry name" value="TRNA(HIS) GUANYLYLTRANSFERASE-RELATED"/>
    <property type="match status" value="1"/>
</dbReference>
<feature type="domain" description="Thg1 C-terminal" evidence="1">
    <location>
        <begin position="2"/>
        <end position="52"/>
    </location>
</feature>
<dbReference type="GO" id="GO:0006400">
    <property type="term" value="P:tRNA modification"/>
    <property type="evidence" value="ECO:0007669"/>
    <property type="project" value="InterPro"/>
</dbReference>
<dbReference type="EnsemblPlants" id="TuG1812G0300001869.01.T01">
    <property type="protein sequence ID" value="TuG1812G0300001869.01.T01"/>
    <property type="gene ID" value="TuG1812G0300001869.01"/>
</dbReference>
<name>A0A8R7TUI0_TRIUA</name>
<evidence type="ECO:0000313" key="3">
    <source>
        <dbReference type="Proteomes" id="UP000015106"/>
    </source>
</evidence>
<protein>
    <recommendedName>
        <fullName evidence="1">Thg1 C-terminal domain-containing protein</fullName>
    </recommendedName>
</protein>